<evidence type="ECO:0000259" key="7">
    <source>
        <dbReference type="Pfam" id="PF00288"/>
    </source>
</evidence>
<keyword evidence="5 6" id="KW-0067">ATP-binding</keyword>
<reference evidence="9" key="2">
    <citation type="submission" date="2023-05" db="EMBL/GenBank/DDBJ databases">
        <title>Cataloging the Phylogenetic Diversity of Human Bladder Bacteria.</title>
        <authorList>
            <person name="Du J."/>
        </authorList>
    </citation>
    <scope>NUCLEOTIDE SEQUENCE</scope>
    <source>
        <strain evidence="9">UMB10101</strain>
    </source>
</reference>
<accession>A0A133S7C2</accession>
<dbReference type="Pfam" id="PF00288">
    <property type="entry name" value="GHMP_kinases_N"/>
    <property type="match status" value="1"/>
</dbReference>
<sequence length="298" mass="32703">MSKSIEQLGHSKINIGLAITGKRDDGYHNIDSIFQSIRLADSIYFAKHHSVVFSGVAPELPQYIQDLIPYDERNLALKALREVQKYTGCKAGAAIHLMKRVPAAAGLGGGSADAAAMLLGLNKFWDLRLTMDELMTLGAKLGSDVPFLLKGGTARGTGRGEKLVYHPSPEPHWLLLVKPEISVSTAVAYGRYNGQSNATSDTITNVLHHLEQNDMYGAFTNSANTFEELLFPDHDELITCKQFFTSRDYPTIMTGSGPTMVVLLEKPAQALSLQEEIKKAGHNWLSLITKTCTQEEVQ</sequence>
<proteinExistence type="inferred from homology"/>
<comment type="caution">
    <text evidence="8">The sequence shown here is derived from an EMBL/GenBank/DDBJ whole genome shotgun (WGS) entry which is preliminary data.</text>
</comment>
<feature type="domain" description="GHMP kinase N-terminal" evidence="7">
    <location>
        <begin position="74"/>
        <end position="152"/>
    </location>
</feature>
<evidence type="ECO:0000313" key="8">
    <source>
        <dbReference type="EMBL" id="KXA65601.1"/>
    </source>
</evidence>
<dbReference type="Proteomes" id="UP001236274">
    <property type="component" value="Unassembled WGS sequence"/>
</dbReference>
<organism evidence="8">
    <name type="scientific">Veillonella atypica</name>
    <dbReference type="NCBI Taxonomy" id="39777"/>
    <lineage>
        <taxon>Bacteria</taxon>
        <taxon>Bacillati</taxon>
        <taxon>Bacillota</taxon>
        <taxon>Negativicutes</taxon>
        <taxon>Veillonellales</taxon>
        <taxon>Veillonellaceae</taxon>
        <taxon>Veillonella</taxon>
    </lineage>
</organism>
<dbReference type="AlphaFoldDB" id="A0A133S7C2"/>
<dbReference type="UniPathway" id="UPA00056">
    <property type="reaction ID" value="UER00094"/>
</dbReference>
<dbReference type="EMBL" id="JASORJ010000002">
    <property type="protein sequence ID" value="MDK7356369.1"/>
    <property type="molecule type" value="Genomic_DNA"/>
</dbReference>
<dbReference type="EMBL" id="LRQT01000002">
    <property type="protein sequence ID" value="KXA65601.1"/>
    <property type="molecule type" value="Genomic_DNA"/>
</dbReference>
<dbReference type="STRING" id="39777.B7L28_07900"/>
<dbReference type="PANTHER" id="PTHR43527:SF2">
    <property type="entry name" value="4-DIPHOSPHOCYTIDYL-2-C-METHYL-D-ERYTHRITOL KINASE, CHLOROPLASTIC"/>
    <property type="match status" value="1"/>
</dbReference>
<dbReference type="InterPro" id="IPR036554">
    <property type="entry name" value="GHMP_kinase_C_sf"/>
</dbReference>
<keyword evidence="4 6" id="KW-0418">Kinase</keyword>
<feature type="active site" evidence="6">
    <location>
        <position position="12"/>
    </location>
</feature>
<evidence type="ECO:0000256" key="3">
    <source>
        <dbReference type="ARBA" id="ARBA00022741"/>
    </source>
</evidence>
<dbReference type="HAMAP" id="MF_00061">
    <property type="entry name" value="IspE"/>
    <property type="match status" value="1"/>
</dbReference>
<comment type="pathway">
    <text evidence="6">Isoprenoid biosynthesis; isopentenyl diphosphate biosynthesis via DXP pathway; isopentenyl diphosphate from 1-deoxy-D-xylulose 5-phosphate: step 3/6.</text>
</comment>
<keyword evidence="3 6" id="KW-0547">Nucleotide-binding</keyword>
<keyword evidence="6" id="KW-0414">Isoprene biosynthesis</keyword>
<dbReference type="GO" id="GO:0019288">
    <property type="term" value="P:isopentenyl diphosphate biosynthetic process, methylerythritol 4-phosphate pathway"/>
    <property type="evidence" value="ECO:0007669"/>
    <property type="project" value="UniProtKB-UniRule"/>
</dbReference>
<dbReference type="PATRIC" id="fig|39777.7.peg.83"/>
<evidence type="ECO:0000313" key="10">
    <source>
        <dbReference type="Proteomes" id="UP000070226"/>
    </source>
</evidence>
<dbReference type="PIRSF" id="PIRSF010376">
    <property type="entry name" value="IspE"/>
    <property type="match status" value="1"/>
</dbReference>
<evidence type="ECO:0000313" key="9">
    <source>
        <dbReference type="EMBL" id="MDK7356369.1"/>
    </source>
</evidence>
<dbReference type="KEGG" id="vat:B7L28_07900"/>
<dbReference type="Gene3D" id="3.30.70.890">
    <property type="entry name" value="GHMP kinase, C-terminal domain"/>
    <property type="match status" value="1"/>
</dbReference>
<evidence type="ECO:0000256" key="6">
    <source>
        <dbReference type="HAMAP-Rule" id="MF_00061"/>
    </source>
</evidence>
<dbReference type="InterPro" id="IPR020568">
    <property type="entry name" value="Ribosomal_Su5_D2-typ_SF"/>
</dbReference>
<protein>
    <recommendedName>
        <fullName evidence="1 6">4-diphosphocytidyl-2-C-methyl-D-erythritol kinase</fullName>
        <shortName evidence="6">CMK</shortName>
        <ecNumber evidence="6">2.7.1.148</ecNumber>
    </recommendedName>
    <alternativeName>
        <fullName evidence="6">4-(cytidine-5'-diphospho)-2-C-methyl-D-erythritol kinase</fullName>
    </alternativeName>
</protein>
<dbReference type="InterPro" id="IPR006204">
    <property type="entry name" value="GHMP_kinase_N_dom"/>
</dbReference>
<dbReference type="GO" id="GO:0050515">
    <property type="term" value="F:4-(cytidine 5'-diphospho)-2-C-methyl-D-erythritol kinase activity"/>
    <property type="evidence" value="ECO:0007669"/>
    <property type="project" value="UniProtKB-UniRule"/>
</dbReference>
<dbReference type="GO" id="GO:0016114">
    <property type="term" value="P:terpenoid biosynthetic process"/>
    <property type="evidence" value="ECO:0007669"/>
    <property type="project" value="UniProtKB-UniRule"/>
</dbReference>
<dbReference type="Gene3D" id="3.30.230.10">
    <property type="match status" value="1"/>
</dbReference>
<feature type="active site" evidence="6">
    <location>
        <position position="144"/>
    </location>
</feature>
<dbReference type="EC" id="2.7.1.148" evidence="6"/>
<dbReference type="NCBIfam" id="TIGR00154">
    <property type="entry name" value="ispE"/>
    <property type="match status" value="1"/>
</dbReference>
<evidence type="ECO:0000256" key="2">
    <source>
        <dbReference type="ARBA" id="ARBA00022679"/>
    </source>
</evidence>
<gene>
    <name evidence="6 9" type="primary">ispE</name>
    <name evidence="8" type="ORF">HMPREF3233_00083</name>
    <name evidence="9" type="ORF">QP520_01790</name>
</gene>
<comment type="similarity">
    <text evidence="6">Belongs to the GHMP kinase family. IspE subfamily.</text>
</comment>
<name>A0A133S7C2_9FIRM</name>
<evidence type="ECO:0000256" key="1">
    <source>
        <dbReference type="ARBA" id="ARBA00017473"/>
    </source>
</evidence>
<dbReference type="InterPro" id="IPR004424">
    <property type="entry name" value="IspE"/>
</dbReference>
<dbReference type="SUPFAM" id="SSF54211">
    <property type="entry name" value="Ribosomal protein S5 domain 2-like"/>
    <property type="match status" value="1"/>
</dbReference>
<comment type="catalytic activity">
    <reaction evidence="6">
        <text>4-CDP-2-C-methyl-D-erythritol + ATP = 4-CDP-2-C-methyl-D-erythritol 2-phosphate + ADP + H(+)</text>
        <dbReference type="Rhea" id="RHEA:18437"/>
        <dbReference type="ChEBI" id="CHEBI:15378"/>
        <dbReference type="ChEBI" id="CHEBI:30616"/>
        <dbReference type="ChEBI" id="CHEBI:57823"/>
        <dbReference type="ChEBI" id="CHEBI:57919"/>
        <dbReference type="ChEBI" id="CHEBI:456216"/>
        <dbReference type="EC" id="2.7.1.148"/>
    </reaction>
</comment>
<evidence type="ECO:0000256" key="4">
    <source>
        <dbReference type="ARBA" id="ARBA00022777"/>
    </source>
</evidence>
<dbReference type="SUPFAM" id="SSF55060">
    <property type="entry name" value="GHMP Kinase, C-terminal domain"/>
    <property type="match status" value="1"/>
</dbReference>
<reference evidence="8 10" key="1">
    <citation type="submission" date="2016-01" db="EMBL/GenBank/DDBJ databases">
        <authorList>
            <person name="Oliw E.H."/>
        </authorList>
    </citation>
    <scope>NUCLEOTIDE SEQUENCE [LARGE SCALE GENOMIC DNA]</scope>
    <source>
        <strain evidence="8 10">CMW7756B</strain>
    </source>
</reference>
<feature type="binding site" evidence="6">
    <location>
        <begin position="102"/>
        <end position="112"/>
    </location>
    <ligand>
        <name>ATP</name>
        <dbReference type="ChEBI" id="CHEBI:30616"/>
    </ligand>
</feature>
<dbReference type="Proteomes" id="UP000070226">
    <property type="component" value="Unassembled WGS sequence"/>
</dbReference>
<dbReference type="InterPro" id="IPR014721">
    <property type="entry name" value="Ribsml_uS5_D2-typ_fold_subgr"/>
</dbReference>
<dbReference type="PANTHER" id="PTHR43527">
    <property type="entry name" value="4-DIPHOSPHOCYTIDYL-2-C-METHYL-D-ERYTHRITOL KINASE, CHLOROPLASTIC"/>
    <property type="match status" value="1"/>
</dbReference>
<dbReference type="RefSeq" id="WP_005377153.1">
    <property type="nucleotide sequence ID" value="NZ_CP020566.1"/>
</dbReference>
<dbReference type="GO" id="GO:0005524">
    <property type="term" value="F:ATP binding"/>
    <property type="evidence" value="ECO:0007669"/>
    <property type="project" value="UniProtKB-UniRule"/>
</dbReference>
<keyword evidence="2 6" id="KW-0808">Transferase</keyword>
<comment type="function">
    <text evidence="6">Catalyzes the phosphorylation of the position 2 hydroxy group of 4-diphosphocytidyl-2C-methyl-D-erythritol.</text>
</comment>
<evidence type="ECO:0000256" key="5">
    <source>
        <dbReference type="ARBA" id="ARBA00022840"/>
    </source>
</evidence>